<protein>
    <recommendedName>
        <fullName evidence="7">GDSL esterase/lipase</fullName>
    </recommendedName>
</protein>
<feature type="chain" id="PRO_5032590674" description="GDSL esterase/lipase" evidence="4">
    <location>
        <begin position="26"/>
        <end position="358"/>
    </location>
</feature>
<dbReference type="CDD" id="cd01837">
    <property type="entry name" value="SGNH_plant_lipase_like"/>
    <property type="match status" value="1"/>
</dbReference>
<reference evidence="5" key="1">
    <citation type="submission" date="2017-07" db="EMBL/GenBank/DDBJ databases">
        <title>Taro Niue Genome Assembly and Annotation.</title>
        <authorList>
            <person name="Atibalentja N."/>
            <person name="Keating K."/>
            <person name="Fields C.J."/>
        </authorList>
    </citation>
    <scope>NUCLEOTIDE SEQUENCE</scope>
    <source>
        <strain evidence="5">Niue_2</strain>
        <tissue evidence="5">Leaf</tissue>
    </source>
</reference>
<dbReference type="Proteomes" id="UP000652761">
    <property type="component" value="Unassembled WGS sequence"/>
</dbReference>
<dbReference type="InterPro" id="IPR001087">
    <property type="entry name" value="GDSL"/>
</dbReference>
<dbReference type="OrthoDB" id="1600564at2759"/>
<keyword evidence="6" id="KW-1185">Reference proteome</keyword>
<evidence type="ECO:0000256" key="4">
    <source>
        <dbReference type="SAM" id="SignalP"/>
    </source>
</evidence>
<comment type="caution">
    <text evidence="5">The sequence shown here is derived from an EMBL/GenBank/DDBJ whole genome shotgun (WGS) entry which is preliminary data.</text>
</comment>
<dbReference type="EMBL" id="NMUH01013091">
    <property type="protein sequence ID" value="MQM22509.1"/>
    <property type="molecule type" value="Genomic_DNA"/>
</dbReference>
<evidence type="ECO:0000256" key="1">
    <source>
        <dbReference type="ARBA" id="ARBA00008668"/>
    </source>
</evidence>
<dbReference type="GO" id="GO:0016042">
    <property type="term" value="P:lipid catabolic process"/>
    <property type="evidence" value="ECO:0007669"/>
    <property type="project" value="UniProtKB-KW"/>
</dbReference>
<sequence>MEGKMGLLLLAAVCWVALFSQTASARARVPAIYVFGDSTADVGNNNYLPGDTAKANFPHNGIDYPQHKPTGRFSNGYNGIDYFAKKLGFDKSPPAYLSITSDSRTFKGVNFASGGSGILDVTGQNFSISMNTQIEHFGGVVRRLHRRLGAPAADVFLSKSLFILSTGNNDMFGLFFRFGVPNRTQAIQLTGLLASQFRAQLQALYKLGARKFAVVGSSHIGCIPLLRNLSLSGDCVEALNTLSQMFNQATKLLLHDLASTSNGMAYSFLDSYEVLSDITSQPSKYGFKELQSACCGTGRFNAQTGCLPNATYCSNRRDHLFWDRVHPTQATYRVVAGIGYHGGPKFTVPMNMGQLVGS</sequence>
<feature type="signal peptide" evidence="4">
    <location>
        <begin position="1"/>
        <end position="25"/>
    </location>
</feature>
<organism evidence="5 6">
    <name type="scientific">Colocasia esculenta</name>
    <name type="common">Wild taro</name>
    <name type="synonym">Arum esculentum</name>
    <dbReference type="NCBI Taxonomy" id="4460"/>
    <lineage>
        <taxon>Eukaryota</taxon>
        <taxon>Viridiplantae</taxon>
        <taxon>Streptophyta</taxon>
        <taxon>Embryophyta</taxon>
        <taxon>Tracheophyta</taxon>
        <taxon>Spermatophyta</taxon>
        <taxon>Magnoliopsida</taxon>
        <taxon>Liliopsida</taxon>
        <taxon>Araceae</taxon>
        <taxon>Aroideae</taxon>
        <taxon>Colocasieae</taxon>
        <taxon>Colocasia</taxon>
    </lineage>
</organism>
<comment type="similarity">
    <text evidence="1">Belongs to the 'GDSL' lipolytic enzyme family.</text>
</comment>
<evidence type="ECO:0000313" key="5">
    <source>
        <dbReference type="EMBL" id="MQM22509.1"/>
    </source>
</evidence>
<dbReference type="PANTHER" id="PTHR45648">
    <property type="entry name" value="GDSL LIPASE/ACYLHYDROLASE FAMILY PROTEIN (AFU_ORTHOLOGUE AFUA_4G14700)"/>
    <property type="match status" value="1"/>
</dbReference>
<evidence type="ECO:0000256" key="3">
    <source>
        <dbReference type="ARBA" id="ARBA00022963"/>
    </source>
</evidence>
<dbReference type="PANTHER" id="PTHR45648:SF180">
    <property type="entry name" value="OS04G0561800 PROTEIN"/>
    <property type="match status" value="1"/>
</dbReference>
<accession>A0A843XRQ1</accession>
<proteinExistence type="inferred from homology"/>
<keyword evidence="3" id="KW-0443">Lipid metabolism</keyword>
<name>A0A843XRQ1_COLES</name>
<evidence type="ECO:0000313" key="6">
    <source>
        <dbReference type="Proteomes" id="UP000652761"/>
    </source>
</evidence>
<keyword evidence="2" id="KW-0378">Hydrolase</keyword>
<keyword evidence="3" id="KW-0442">Lipid degradation</keyword>
<dbReference type="Pfam" id="PF00657">
    <property type="entry name" value="Lipase_GDSL"/>
    <property type="match status" value="1"/>
</dbReference>
<gene>
    <name evidence="5" type="ORF">Taro_055562</name>
</gene>
<dbReference type="InterPro" id="IPR036514">
    <property type="entry name" value="SGNH_hydro_sf"/>
</dbReference>
<dbReference type="AlphaFoldDB" id="A0A843XRQ1"/>
<evidence type="ECO:0000256" key="2">
    <source>
        <dbReference type="ARBA" id="ARBA00022801"/>
    </source>
</evidence>
<dbReference type="SMR" id="A0A843XRQ1"/>
<dbReference type="GO" id="GO:0016788">
    <property type="term" value="F:hydrolase activity, acting on ester bonds"/>
    <property type="evidence" value="ECO:0007669"/>
    <property type="project" value="InterPro"/>
</dbReference>
<dbReference type="Gene3D" id="3.40.50.1110">
    <property type="entry name" value="SGNH hydrolase"/>
    <property type="match status" value="1"/>
</dbReference>
<dbReference type="InterPro" id="IPR035669">
    <property type="entry name" value="SGNH_plant_lipase-like"/>
</dbReference>
<evidence type="ECO:0008006" key="7">
    <source>
        <dbReference type="Google" id="ProtNLM"/>
    </source>
</evidence>
<dbReference type="SUPFAM" id="SSF52266">
    <property type="entry name" value="SGNH hydrolase"/>
    <property type="match status" value="1"/>
</dbReference>
<dbReference type="InterPro" id="IPR051058">
    <property type="entry name" value="GDSL_Est/Lipase"/>
</dbReference>
<keyword evidence="4" id="KW-0732">Signal</keyword>